<dbReference type="InterPro" id="IPR050559">
    <property type="entry name" value="P-Pant_transferase_sf"/>
</dbReference>
<organism evidence="5 6">
    <name type="scientific">Flavobacterium humi</name>
    <dbReference type="NCBI Taxonomy" id="2562683"/>
    <lineage>
        <taxon>Bacteria</taxon>
        <taxon>Pseudomonadati</taxon>
        <taxon>Bacteroidota</taxon>
        <taxon>Flavobacteriia</taxon>
        <taxon>Flavobacteriales</taxon>
        <taxon>Flavobacteriaceae</taxon>
        <taxon>Flavobacterium</taxon>
    </lineage>
</organism>
<keyword evidence="6" id="KW-1185">Reference proteome</keyword>
<dbReference type="AlphaFoldDB" id="A0A4Z0L939"/>
<feature type="domain" description="4'-phosphopantetheinyl transferase N-terminal" evidence="4">
    <location>
        <begin position="22"/>
        <end position="97"/>
    </location>
</feature>
<dbReference type="PANTHER" id="PTHR12215">
    <property type="entry name" value="PHOSPHOPANTETHEINE TRANSFERASE"/>
    <property type="match status" value="1"/>
</dbReference>
<reference evidence="5 6" key="1">
    <citation type="submission" date="2019-04" db="EMBL/GenBank/DDBJ databases">
        <title>Flavobacterium sp. strain DS2-A Genome sequencing and assembly.</title>
        <authorList>
            <person name="Kim I."/>
        </authorList>
    </citation>
    <scope>NUCLEOTIDE SEQUENCE [LARGE SCALE GENOMIC DNA]</scope>
    <source>
        <strain evidence="5 6">DS2-A</strain>
    </source>
</reference>
<dbReference type="SUPFAM" id="SSF56214">
    <property type="entry name" value="4'-phosphopantetheinyl transferase"/>
    <property type="match status" value="2"/>
</dbReference>
<dbReference type="EMBL" id="SRLH01000005">
    <property type="protein sequence ID" value="TGD57493.1"/>
    <property type="molecule type" value="Genomic_DNA"/>
</dbReference>
<evidence type="ECO:0000313" key="5">
    <source>
        <dbReference type="EMBL" id="TGD57493.1"/>
    </source>
</evidence>
<evidence type="ECO:0000259" key="3">
    <source>
        <dbReference type="Pfam" id="PF01648"/>
    </source>
</evidence>
<sequence>MTQILYSYICAENHDYLIKTHLHKFPKDFQEKIRVFKRWQDAQLSLLGRLLLNYGLQKMDKDYQNENLSYTSYDKPFFNDDPTKFNISHSGEIVVCVISDSNDVGIDVEIINEINIEDFEMQMTKSEWDNLMVIHNKETAFYDFWTQKEAVIKANGQGLSIPLKSFEVVDYHTRINEECFFLKEIFLDEKYKCHLAFKNKIDAMINEPERIMLSDL</sequence>
<evidence type="ECO:0000313" key="6">
    <source>
        <dbReference type="Proteomes" id="UP000297407"/>
    </source>
</evidence>
<dbReference type="RefSeq" id="WP_135526484.1">
    <property type="nucleotide sequence ID" value="NZ_SRLH01000005.1"/>
</dbReference>
<evidence type="ECO:0000256" key="1">
    <source>
        <dbReference type="ARBA" id="ARBA00010990"/>
    </source>
</evidence>
<dbReference type="OrthoDB" id="9808281at2"/>
<dbReference type="InterPro" id="IPR055066">
    <property type="entry name" value="AASDHPPT_N"/>
</dbReference>
<dbReference type="Proteomes" id="UP000297407">
    <property type="component" value="Unassembled WGS sequence"/>
</dbReference>
<comment type="similarity">
    <text evidence="1">Belongs to the P-Pant transferase superfamily. Gsp/Sfp/HetI/AcpT family.</text>
</comment>
<dbReference type="GO" id="GO:0000287">
    <property type="term" value="F:magnesium ion binding"/>
    <property type="evidence" value="ECO:0007669"/>
    <property type="project" value="InterPro"/>
</dbReference>
<evidence type="ECO:0000259" key="4">
    <source>
        <dbReference type="Pfam" id="PF22624"/>
    </source>
</evidence>
<feature type="domain" description="4'-phosphopantetheinyl transferase" evidence="3">
    <location>
        <begin position="104"/>
        <end position="189"/>
    </location>
</feature>
<dbReference type="Pfam" id="PF01648">
    <property type="entry name" value="ACPS"/>
    <property type="match status" value="1"/>
</dbReference>
<protein>
    <submittedName>
        <fullName evidence="5">4'-phosphopantetheinyl transferase superfamily protein</fullName>
    </submittedName>
</protein>
<dbReference type="GO" id="GO:0008897">
    <property type="term" value="F:holo-[acyl-carrier-protein] synthase activity"/>
    <property type="evidence" value="ECO:0007669"/>
    <property type="project" value="InterPro"/>
</dbReference>
<dbReference type="GO" id="GO:0019878">
    <property type="term" value="P:lysine biosynthetic process via aminoadipic acid"/>
    <property type="evidence" value="ECO:0007669"/>
    <property type="project" value="TreeGrafter"/>
</dbReference>
<accession>A0A4Z0L939</accession>
<dbReference type="Pfam" id="PF22624">
    <property type="entry name" value="AASDHPPT_N"/>
    <property type="match status" value="1"/>
</dbReference>
<keyword evidence="2 5" id="KW-0808">Transferase</keyword>
<comment type="caution">
    <text evidence="5">The sequence shown here is derived from an EMBL/GenBank/DDBJ whole genome shotgun (WGS) entry which is preliminary data.</text>
</comment>
<gene>
    <name evidence="5" type="ORF">E4635_09875</name>
</gene>
<proteinExistence type="inferred from homology"/>
<dbReference type="InterPro" id="IPR008278">
    <property type="entry name" value="4-PPantetheinyl_Trfase_dom"/>
</dbReference>
<dbReference type="GO" id="GO:0005829">
    <property type="term" value="C:cytosol"/>
    <property type="evidence" value="ECO:0007669"/>
    <property type="project" value="TreeGrafter"/>
</dbReference>
<dbReference type="InterPro" id="IPR037143">
    <property type="entry name" value="4-PPantetheinyl_Trfase_dom_sf"/>
</dbReference>
<name>A0A4Z0L939_9FLAO</name>
<evidence type="ECO:0000256" key="2">
    <source>
        <dbReference type="ARBA" id="ARBA00022679"/>
    </source>
</evidence>
<dbReference type="PANTHER" id="PTHR12215:SF10">
    <property type="entry name" value="L-AMINOADIPATE-SEMIALDEHYDE DEHYDROGENASE-PHOSPHOPANTETHEINYL TRANSFERASE"/>
    <property type="match status" value="1"/>
</dbReference>
<dbReference type="Gene3D" id="3.90.470.20">
    <property type="entry name" value="4'-phosphopantetheinyl transferase domain"/>
    <property type="match status" value="2"/>
</dbReference>